<protein>
    <submittedName>
        <fullName evidence="2">Uncharacterized protein</fullName>
    </submittedName>
</protein>
<reference evidence="2" key="1">
    <citation type="submission" date="2020-03" db="EMBL/GenBank/DDBJ databases">
        <title>Castanea mollissima Vanexum genome sequencing.</title>
        <authorList>
            <person name="Staton M."/>
        </authorList>
    </citation>
    <scope>NUCLEOTIDE SEQUENCE</scope>
    <source>
        <tissue evidence="2">Leaf</tissue>
    </source>
</reference>
<evidence type="ECO:0000313" key="2">
    <source>
        <dbReference type="EMBL" id="KAF3970180.1"/>
    </source>
</evidence>
<organism evidence="2 3">
    <name type="scientific">Castanea mollissima</name>
    <name type="common">Chinese chestnut</name>
    <dbReference type="NCBI Taxonomy" id="60419"/>
    <lineage>
        <taxon>Eukaryota</taxon>
        <taxon>Viridiplantae</taxon>
        <taxon>Streptophyta</taxon>
        <taxon>Embryophyta</taxon>
        <taxon>Tracheophyta</taxon>
        <taxon>Spermatophyta</taxon>
        <taxon>Magnoliopsida</taxon>
        <taxon>eudicotyledons</taxon>
        <taxon>Gunneridae</taxon>
        <taxon>Pentapetalae</taxon>
        <taxon>rosids</taxon>
        <taxon>fabids</taxon>
        <taxon>Fagales</taxon>
        <taxon>Fagaceae</taxon>
        <taxon>Castanea</taxon>
    </lineage>
</organism>
<keyword evidence="3" id="KW-1185">Reference proteome</keyword>
<evidence type="ECO:0000256" key="1">
    <source>
        <dbReference type="SAM" id="MobiDB-lite"/>
    </source>
</evidence>
<sequence length="136" mass="15534">MDEQCVMDENGGKTLYFIVIEETESERDMWEMGECIQISLLGKHVEDRPKWTGSVAICKYPYGSLQSNPCGCAWSKHTNELRYVNVAGGNRGVTNNLTGLVSHKHTMPRLRFRSALKKKKKKRKSTEGRLGLDELW</sequence>
<comment type="caution">
    <text evidence="2">The sequence shown here is derived from an EMBL/GenBank/DDBJ whole genome shotgun (WGS) entry which is preliminary data.</text>
</comment>
<accession>A0A8J4VTR1</accession>
<dbReference type="Proteomes" id="UP000737018">
    <property type="component" value="Unassembled WGS sequence"/>
</dbReference>
<feature type="compositionally biased region" description="Basic residues" evidence="1">
    <location>
        <begin position="115"/>
        <end position="124"/>
    </location>
</feature>
<dbReference type="AlphaFoldDB" id="A0A8J4VTR1"/>
<name>A0A8J4VTR1_9ROSI</name>
<proteinExistence type="predicted"/>
<feature type="region of interest" description="Disordered" evidence="1">
    <location>
        <begin position="115"/>
        <end position="136"/>
    </location>
</feature>
<feature type="compositionally biased region" description="Basic and acidic residues" evidence="1">
    <location>
        <begin position="125"/>
        <end position="136"/>
    </location>
</feature>
<evidence type="ECO:0000313" key="3">
    <source>
        <dbReference type="Proteomes" id="UP000737018"/>
    </source>
</evidence>
<dbReference type="EMBL" id="JRKL02000562">
    <property type="protein sequence ID" value="KAF3970180.1"/>
    <property type="molecule type" value="Genomic_DNA"/>
</dbReference>
<gene>
    <name evidence="2" type="ORF">CMV_006095</name>
</gene>